<keyword evidence="2" id="KW-1185">Reference proteome</keyword>
<organism evidence="1 2">
    <name type="scientific">Podarcis lilfordi</name>
    <name type="common">Lilford's wall lizard</name>
    <dbReference type="NCBI Taxonomy" id="74358"/>
    <lineage>
        <taxon>Eukaryota</taxon>
        <taxon>Metazoa</taxon>
        <taxon>Chordata</taxon>
        <taxon>Craniata</taxon>
        <taxon>Vertebrata</taxon>
        <taxon>Euteleostomi</taxon>
        <taxon>Lepidosauria</taxon>
        <taxon>Squamata</taxon>
        <taxon>Bifurcata</taxon>
        <taxon>Unidentata</taxon>
        <taxon>Episquamata</taxon>
        <taxon>Laterata</taxon>
        <taxon>Lacertibaenia</taxon>
        <taxon>Lacertidae</taxon>
        <taxon>Podarcis</taxon>
    </lineage>
</organism>
<gene>
    <name evidence="1" type="ORF">PODLI_1B025213</name>
</gene>
<sequence>MATKYLQGKEAGLLKCVASRKTIHNEVRNVVYLPELTESLLSVSTLTKHAFNVNFNHNRCVIAKDGVFYAQGIENNGVFVLDTDQERVNMVKKNSSASCIHLWPKRL</sequence>
<dbReference type="AlphaFoldDB" id="A0AA35PN95"/>
<reference evidence="1" key="1">
    <citation type="submission" date="2022-12" db="EMBL/GenBank/DDBJ databases">
        <authorList>
            <person name="Alioto T."/>
            <person name="Alioto T."/>
            <person name="Gomez Garrido J."/>
        </authorList>
    </citation>
    <scope>NUCLEOTIDE SEQUENCE</scope>
</reference>
<evidence type="ECO:0000313" key="2">
    <source>
        <dbReference type="Proteomes" id="UP001178461"/>
    </source>
</evidence>
<name>A0AA35PN95_9SAUR</name>
<dbReference type="Proteomes" id="UP001178461">
    <property type="component" value="Chromosome Z"/>
</dbReference>
<protein>
    <submittedName>
        <fullName evidence="1">Uncharacterized protein</fullName>
    </submittedName>
</protein>
<proteinExistence type="predicted"/>
<dbReference type="EMBL" id="OX395140">
    <property type="protein sequence ID" value="CAI5794394.1"/>
    <property type="molecule type" value="Genomic_DNA"/>
</dbReference>
<evidence type="ECO:0000313" key="1">
    <source>
        <dbReference type="EMBL" id="CAI5794394.1"/>
    </source>
</evidence>
<accession>A0AA35PN95</accession>